<feature type="non-terminal residue" evidence="1">
    <location>
        <position position="1"/>
    </location>
</feature>
<gene>
    <name evidence="1" type="ORF">FWILDA_LOCUS18049</name>
</gene>
<sequence>NYHCIGENEETLFRLFEIPKDKKDLIINADSAIQTYWTHIHNDPSYASLKFKEFNYLSSGIL</sequence>
<dbReference type="OrthoDB" id="2434490at2759"/>
<evidence type="ECO:0000313" key="2">
    <source>
        <dbReference type="Proteomes" id="UP001153678"/>
    </source>
</evidence>
<organism evidence="1 2">
    <name type="scientific">Funneliformis geosporum</name>
    <dbReference type="NCBI Taxonomy" id="1117311"/>
    <lineage>
        <taxon>Eukaryota</taxon>
        <taxon>Fungi</taxon>
        <taxon>Fungi incertae sedis</taxon>
        <taxon>Mucoromycota</taxon>
        <taxon>Glomeromycotina</taxon>
        <taxon>Glomeromycetes</taxon>
        <taxon>Glomerales</taxon>
        <taxon>Glomeraceae</taxon>
        <taxon>Funneliformis</taxon>
    </lineage>
</organism>
<name>A0A9W4WZP5_9GLOM</name>
<protein>
    <submittedName>
        <fullName evidence="1">19287_t:CDS:1</fullName>
    </submittedName>
</protein>
<comment type="caution">
    <text evidence="1">The sequence shown here is derived from an EMBL/GenBank/DDBJ whole genome shotgun (WGS) entry which is preliminary data.</text>
</comment>
<proteinExistence type="predicted"/>
<accession>A0A9W4WZP5</accession>
<dbReference type="Proteomes" id="UP001153678">
    <property type="component" value="Unassembled WGS sequence"/>
</dbReference>
<dbReference type="AlphaFoldDB" id="A0A9W4WZP5"/>
<reference evidence="1" key="1">
    <citation type="submission" date="2022-08" db="EMBL/GenBank/DDBJ databases">
        <authorList>
            <person name="Kallberg Y."/>
            <person name="Tangrot J."/>
            <person name="Rosling A."/>
        </authorList>
    </citation>
    <scope>NUCLEOTIDE SEQUENCE</scope>
    <source>
        <strain evidence="1">Wild A</strain>
    </source>
</reference>
<evidence type="ECO:0000313" key="1">
    <source>
        <dbReference type="EMBL" id="CAI2197380.1"/>
    </source>
</evidence>
<keyword evidence="2" id="KW-1185">Reference proteome</keyword>
<dbReference type="EMBL" id="CAMKVN010016189">
    <property type="protein sequence ID" value="CAI2197380.1"/>
    <property type="molecule type" value="Genomic_DNA"/>
</dbReference>